<keyword evidence="6 9" id="KW-0333">Golgi apparatus</keyword>
<dbReference type="GO" id="GO:0008146">
    <property type="term" value="F:sulfotransferase activity"/>
    <property type="evidence" value="ECO:0007669"/>
    <property type="project" value="InterPro"/>
</dbReference>
<dbReference type="EMBL" id="CAXKWB010023550">
    <property type="protein sequence ID" value="CAL4125384.1"/>
    <property type="molecule type" value="Genomic_DNA"/>
</dbReference>
<evidence type="ECO:0000256" key="9">
    <source>
        <dbReference type="RuleBase" id="RU364020"/>
    </source>
</evidence>
<evidence type="ECO:0000256" key="7">
    <source>
        <dbReference type="ARBA" id="ARBA00023136"/>
    </source>
</evidence>
<evidence type="ECO:0000256" key="6">
    <source>
        <dbReference type="ARBA" id="ARBA00023034"/>
    </source>
</evidence>
<keyword evidence="9" id="KW-0735">Signal-anchor</keyword>
<comment type="caution">
    <text evidence="10">The sequence shown here is derived from an EMBL/GenBank/DDBJ whole genome shotgun (WGS) entry which is preliminary data.</text>
</comment>
<reference evidence="10 11" key="1">
    <citation type="submission" date="2024-05" db="EMBL/GenBank/DDBJ databases">
        <authorList>
            <person name="Wallberg A."/>
        </authorList>
    </citation>
    <scope>NUCLEOTIDE SEQUENCE [LARGE SCALE GENOMIC DNA]</scope>
</reference>
<gene>
    <name evidence="10" type="ORF">MNOR_LOCUS25085</name>
</gene>
<keyword evidence="7" id="KW-0472">Membrane</keyword>
<evidence type="ECO:0000256" key="1">
    <source>
        <dbReference type="ARBA" id="ARBA00004323"/>
    </source>
</evidence>
<keyword evidence="8 9" id="KW-0325">Glycoprotein</keyword>
<evidence type="ECO:0000313" key="10">
    <source>
        <dbReference type="EMBL" id="CAL4125384.1"/>
    </source>
</evidence>
<keyword evidence="9" id="KW-0119">Carbohydrate metabolism</keyword>
<comment type="subcellular location">
    <subcellularLocation>
        <location evidence="1 9">Golgi apparatus membrane</location>
        <topology evidence="1 9">Single-pass type II membrane protein</topology>
    </subcellularLocation>
</comment>
<evidence type="ECO:0000256" key="2">
    <source>
        <dbReference type="ARBA" id="ARBA00006339"/>
    </source>
</evidence>
<evidence type="ECO:0000256" key="4">
    <source>
        <dbReference type="ARBA" id="ARBA00022692"/>
    </source>
</evidence>
<evidence type="ECO:0000256" key="3">
    <source>
        <dbReference type="ARBA" id="ARBA00022679"/>
    </source>
</evidence>
<name>A0AAV2RGU4_MEGNR</name>
<proteinExistence type="inferred from homology"/>
<dbReference type="InterPro" id="IPR005331">
    <property type="entry name" value="Sulfotransferase"/>
</dbReference>
<evidence type="ECO:0000256" key="8">
    <source>
        <dbReference type="ARBA" id="ARBA00023180"/>
    </source>
</evidence>
<dbReference type="Proteomes" id="UP001497623">
    <property type="component" value="Unassembled WGS sequence"/>
</dbReference>
<dbReference type="InterPro" id="IPR018011">
    <property type="entry name" value="Carb_sulfotrans_8-10"/>
</dbReference>
<keyword evidence="4" id="KW-0812">Transmembrane</keyword>
<evidence type="ECO:0000313" key="11">
    <source>
        <dbReference type="Proteomes" id="UP001497623"/>
    </source>
</evidence>
<protein>
    <recommendedName>
        <fullName evidence="9">Carbohydrate sulfotransferase</fullName>
        <ecNumber evidence="9">2.8.2.-</ecNumber>
    </recommendedName>
</protein>
<comment type="similarity">
    <text evidence="2 9">Belongs to the sulfotransferase 2 family.</text>
</comment>
<organism evidence="10 11">
    <name type="scientific">Meganyctiphanes norvegica</name>
    <name type="common">Northern krill</name>
    <name type="synonym">Thysanopoda norvegica</name>
    <dbReference type="NCBI Taxonomy" id="48144"/>
    <lineage>
        <taxon>Eukaryota</taxon>
        <taxon>Metazoa</taxon>
        <taxon>Ecdysozoa</taxon>
        <taxon>Arthropoda</taxon>
        <taxon>Crustacea</taxon>
        <taxon>Multicrustacea</taxon>
        <taxon>Malacostraca</taxon>
        <taxon>Eumalacostraca</taxon>
        <taxon>Eucarida</taxon>
        <taxon>Euphausiacea</taxon>
        <taxon>Euphausiidae</taxon>
        <taxon>Meganyctiphanes</taxon>
    </lineage>
</organism>
<keyword evidence="3 9" id="KW-0808">Transferase</keyword>
<evidence type="ECO:0000256" key="5">
    <source>
        <dbReference type="ARBA" id="ARBA00022989"/>
    </source>
</evidence>
<dbReference type="PANTHER" id="PTHR12137">
    <property type="entry name" value="CARBOHYDRATE SULFOTRANSFERASE"/>
    <property type="match status" value="1"/>
</dbReference>
<keyword evidence="5" id="KW-1133">Transmembrane helix</keyword>
<dbReference type="GO" id="GO:0016051">
    <property type="term" value="P:carbohydrate biosynthetic process"/>
    <property type="evidence" value="ECO:0007669"/>
    <property type="project" value="InterPro"/>
</dbReference>
<dbReference type="PANTHER" id="PTHR12137:SF54">
    <property type="entry name" value="CARBOHYDRATE SULFOTRANSFERASE"/>
    <property type="match status" value="1"/>
</dbReference>
<dbReference type="Pfam" id="PF03567">
    <property type="entry name" value="Sulfotransfer_2"/>
    <property type="match status" value="1"/>
</dbReference>
<dbReference type="GO" id="GO:0000139">
    <property type="term" value="C:Golgi membrane"/>
    <property type="evidence" value="ECO:0007669"/>
    <property type="project" value="UniProtKB-SubCell"/>
</dbReference>
<accession>A0AAV2RGU4</accession>
<dbReference type="EC" id="2.8.2.-" evidence="9"/>
<keyword evidence="11" id="KW-1185">Reference proteome</keyword>
<sequence length="208" mass="23769">MVLRKLSAVVKDKRLRVVFILSSVTLLYGFFGENFLISFSSHSNKSTYNTSLLHSDLSDTASPVSKVASPVSKVVQKLEKRREHVHKMCESNWDALKHRQSISSWRFFHFYDYNTSVCTIAKAGSSTWRAHLRRVNGGPPRTLSIKDDARRDAFNNRPLPQVIADLMVAQTIVTVRHPLTRLVSAYKNKYQGGRIMPSHNRKLEEALR</sequence>
<feature type="non-terminal residue" evidence="10">
    <location>
        <position position="208"/>
    </location>
</feature>
<dbReference type="AlphaFoldDB" id="A0AAV2RGU4"/>